<dbReference type="EMBL" id="CAADFG010000138">
    <property type="protein sequence ID" value="VFJ98459.1"/>
    <property type="molecule type" value="Genomic_DNA"/>
</dbReference>
<reference evidence="2" key="1">
    <citation type="submission" date="2019-02" db="EMBL/GenBank/DDBJ databases">
        <authorList>
            <person name="Gruber-Vodicka R. H."/>
            <person name="Seah K. B. B."/>
        </authorList>
    </citation>
    <scope>NUCLEOTIDE SEQUENCE</scope>
    <source>
        <strain evidence="3">BECK_SA2B12</strain>
        <strain evidence="1">BECK_SA2B15</strain>
        <strain evidence="2">BECK_SA2B20</strain>
    </source>
</reference>
<organism evidence="2">
    <name type="scientific">Candidatus Kentrum eta</name>
    <dbReference type="NCBI Taxonomy" id="2126337"/>
    <lineage>
        <taxon>Bacteria</taxon>
        <taxon>Pseudomonadati</taxon>
        <taxon>Pseudomonadota</taxon>
        <taxon>Gammaproteobacteria</taxon>
        <taxon>Candidatus Kentrum</taxon>
    </lineage>
</organism>
<evidence type="ECO:0000313" key="3">
    <source>
        <dbReference type="EMBL" id="VFK03571.1"/>
    </source>
</evidence>
<accession>A0A450V1H9</accession>
<dbReference type="EMBL" id="CAADFJ010000135">
    <property type="protein sequence ID" value="VFK03571.1"/>
    <property type="molecule type" value="Genomic_DNA"/>
</dbReference>
<evidence type="ECO:0000313" key="1">
    <source>
        <dbReference type="EMBL" id="VFJ98459.1"/>
    </source>
</evidence>
<gene>
    <name evidence="1" type="ORF">BECKH772A_GA0070896_101387</name>
    <name evidence="2" type="ORF">BECKH772B_GA0070898_101396</name>
    <name evidence="3" type="ORF">BECKH772C_GA0070978_101356</name>
</gene>
<sequence length="124" mass="13957">MQRVNNSSSYIWNSPVDLVSSLLAETISEHLGIKEHVAAVFGGSSNSVPHMIVSNALDIAAQRTDVKRLQFLHVTEEENLRNSFDLTLHYAEMKVGEIDTDFENICDYIANSSRKCNSWIDVEK</sequence>
<name>A0A450V1H9_9GAMM</name>
<dbReference type="EMBL" id="CAADFI010000139">
    <property type="protein sequence ID" value="VFJ98657.1"/>
    <property type="molecule type" value="Genomic_DNA"/>
</dbReference>
<dbReference type="AlphaFoldDB" id="A0A450V1H9"/>
<evidence type="ECO:0000313" key="2">
    <source>
        <dbReference type="EMBL" id="VFJ98657.1"/>
    </source>
</evidence>
<proteinExistence type="predicted"/>
<protein>
    <submittedName>
        <fullName evidence="2">Uncharacterized protein</fullName>
    </submittedName>
</protein>